<comment type="caution">
    <text evidence="1">The sequence shown here is derived from an EMBL/GenBank/DDBJ whole genome shotgun (WGS) entry which is preliminary data.</text>
</comment>
<dbReference type="EMBL" id="CAJVQA010004609">
    <property type="protein sequence ID" value="CAG8602343.1"/>
    <property type="molecule type" value="Genomic_DNA"/>
</dbReference>
<evidence type="ECO:0000313" key="2">
    <source>
        <dbReference type="Proteomes" id="UP000789759"/>
    </source>
</evidence>
<accession>A0A9N9CHZ8</accession>
<gene>
    <name evidence="1" type="ORF">CPELLU_LOCUS7054</name>
</gene>
<name>A0A9N9CHZ8_9GLOM</name>
<proteinExistence type="predicted"/>
<dbReference type="Proteomes" id="UP000789759">
    <property type="component" value="Unassembled WGS sequence"/>
</dbReference>
<keyword evidence="2" id="KW-1185">Reference proteome</keyword>
<evidence type="ECO:0000313" key="1">
    <source>
        <dbReference type="EMBL" id="CAG8602343.1"/>
    </source>
</evidence>
<organism evidence="1 2">
    <name type="scientific">Cetraspora pellucida</name>
    <dbReference type="NCBI Taxonomy" id="1433469"/>
    <lineage>
        <taxon>Eukaryota</taxon>
        <taxon>Fungi</taxon>
        <taxon>Fungi incertae sedis</taxon>
        <taxon>Mucoromycota</taxon>
        <taxon>Glomeromycotina</taxon>
        <taxon>Glomeromycetes</taxon>
        <taxon>Diversisporales</taxon>
        <taxon>Gigasporaceae</taxon>
        <taxon>Cetraspora</taxon>
    </lineage>
</organism>
<dbReference type="Gene3D" id="3.30.450.20">
    <property type="entry name" value="PAS domain"/>
    <property type="match status" value="1"/>
</dbReference>
<sequence length="304" mass="35573">MDKAKNEINLKDFVTYLGPIELWSSPVKEAVEFCLGSSYAVTIYFGDIDNFIFMYNRTSAFGKAFKESLPNTYDNLRKVYELILKGKSVFRRDDPNLDPIVDDNILEQRYYTYSMSPIREKDGKITAMLGVCEDTTDKFLRIERIVINTPNNLTQLIKELTVEKLQITEIREEESENSENLLHLYNKITNAEVRKEIANRDVIKSYYLFGKVLFQRFKYYSDESSNVHQAQMRVNEELEKQLPGTTKNARNKRKERAQKIYSFFNDIGIEKIELVKSFSADSISKLSIKKIKYIKDEIMKTQNT</sequence>
<dbReference type="OrthoDB" id="2422101at2759"/>
<dbReference type="AlphaFoldDB" id="A0A9N9CHZ8"/>
<reference evidence="1" key="1">
    <citation type="submission" date="2021-06" db="EMBL/GenBank/DDBJ databases">
        <authorList>
            <person name="Kallberg Y."/>
            <person name="Tangrot J."/>
            <person name="Rosling A."/>
        </authorList>
    </citation>
    <scope>NUCLEOTIDE SEQUENCE</scope>
    <source>
        <strain evidence="1">FL966</strain>
    </source>
</reference>
<protein>
    <submittedName>
        <fullName evidence="1">5884_t:CDS:1</fullName>
    </submittedName>
</protein>